<sequence>MTSPAIYLKGNAMGKKIRLLIPSALITIFFLALSAYQLSQVILGTATGNDLKAAQISGWTSLVLFLLGIASIILIMRSDSANL</sequence>
<dbReference type="AlphaFoldDB" id="A0A402AJ45"/>
<keyword evidence="1" id="KW-1133">Transmembrane helix</keyword>
<dbReference type="RefSeq" id="WP_126551028.1">
    <property type="nucleotide sequence ID" value="NZ_BIFS01000001.1"/>
</dbReference>
<dbReference type="Proteomes" id="UP000287188">
    <property type="component" value="Unassembled WGS sequence"/>
</dbReference>
<gene>
    <name evidence="2" type="ORF">KDK_29880</name>
</gene>
<protein>
    <submittedName>
        <fullName evidence="2">Uncharacterized protein</fullName>
    </submittedName>
</protein>
<keyword evidence="3" id="KW-1185">Reference proteome</keyword>
<evidence type="ECO:0000256" key="1">
    <source>
        <dbReference type="SAM" id="Phobius"/>
    </source>
</evidence>
<feature type="transmembrane region" description="Helical" evidence="1">
    <location>
        <begin position="17"/>
        <end position="36"/>
    </location>
</feature>
<comment type="caution">
    <text evidence="2">The sequence shown here is derived from an EMBL/GenBank/DDBJ whole genome shotgun (WGS) entry which is preliminary data.</text>
</comment>
<proteinExistence type="predicted"/>
<keyword evidence="1" id="KW-0812">Transmembrane</keyword>
<evidence type="ECO:0000313" key="2">
    <source>
        <dbReference type="EMBL" id="GCE19188.1"/>
    </source>
</evidence>
<accession>A0A402AJ45</accession>
<reference evidence="3" key="1">
    <citation type="submission" date="2018-12" db="EMBL/GenBank/DDBJ databases">
        <title>Tengunoibacter tsumagoiensis gen. nov., sp. nov., Dictyobacter kobayashii sp. nov., D. alpinus sp. nov., and D. joshuensis sp. nov. and description of Dictyobacteraceae fam. nov. within the order Ktedonobacterales isolated from Tengu-no-mugimeshi.</title>
        <authorList>
            <person name="Wang C.M."/>
            <person name="Zheng Y."/>
            <person name="Sakai Y."/>
            <person name="Toyoda A."/>
            <person name="Minakuchi Y."/>
            <person name="Abe K."/>
            <person name="Yokota A."/>
            <person name="Yabe S."/>
        </authorList>
    </citation>
    <scope>NUCLEOTIDE SEQUENCE [LARGE SCALE GENOMIC DNA]</scope>
    <source>
        <strain evidence="3">Uno11</strain>
    </source>
</reference>
<name>A0A402AJ45_9CHLR</name>
<evidence type="ECO:0000313" key="3">
    <source>
        <dbReference type="Proteomes" id="UP000287188"/>
    </source>
</evidence>
<feature type="transmembrane region" description="Helical" evidence="1">
    <location>
        <begin position="56"/>
        <end position="76"/>
    </location>
</feature>
<keyword evidence="1" id="KW-0472">Membrane</keyword>
<dbReference type="EMBL" id="BIFS01000001">
    <property type="protein sequence ID" value="GCE19188.1"/>
    <property type="molecule type" value="Genomic_DNA"/>
</dbReference>
<dbReference type="OrthoDB" id="9880772at2"/>
<organism evidence="2 3">
    <name type="scientific">Dictyobacter kobayashii</name>
    <dbReference type="NCBI Taxonomy" id="2014872"/>
    <lineage>
        <taxon>Bacteria</taxon>
        <taxon>Bacillati</taxon>
        <taxon>Chloroflexota</taxon>
        <taxon>Ktedonobacteria</taxon>
        <taxon>Ktedonobacterales</taxon>
        <taxon>Dictyobacteraceae</taxon>
        <taxon>Dictyobacter</taxon>
    </lineage>
</organism>